<dbReference type="GO" id="GO:0003700">
    <property type="term" value="F:DNA-binding transcription factor activity"/>
    <property type="evidence" value="ECO:0000318"/>
    <property type="project" value="GO_Central"/>
</dbReference>
<dbReference type="InterPro" id="IPR003657">
    <property type="entry name" value="WRKY_dom"/>
</dbReference>
<proteinExistence type="predicted"/>
<evidence type="ECO:0000313" key="10">
    <source>
        <dbReference type="Proteomes" id="UP000002051"/>
    </source>
</evidence>
<sequence length="536" mass="59918">MDIDDWDLFSFVSSNKATTFTNQASFFENPSPSQTPTTVTTASTTNNTISPQNIPPFYFDGFSFAQDNNPVPFFPHKKNDFIDLDKLKINSNPTTTVPILITTITSSPITIIPTPSTTTIPDHITFGTITNTSVHGLNKNSTFFDCPTLIEQQQMQPNGHELDKFIVNKNSVNPTLTNNFNTPTLTTPPTPTRITPMITTNAFANPTTTFFTSTTTVPVSPSTTTNLTNIITSAHGTSQYPTISDYEILIKQQQIQSNNSNQVFDQAYNYSLVPQQPPRKLNQSSIQLPNIGSRVLPNSDTQKEKHNSRIRKINNKVTLECHVRTNKLSEDWWSWTKYGQKNISGSPHPRSYFKCNSSKDCSAKKLVQKSDTKEDTFVVTFVGAHNHEKPTGKWNKSSKIRLPAVGNVRSSRNVSKMGSQNVTMMHVDHPESTNIQVLPGQSETEVIETHLPAAREIESSPNVENLFSYNMMMLQSDQPMSSNAQVYSNESQILPSRNKLIGNTDEDEEIMIPNMTGMSDDFLLDFNHLNGSFLFP</sequence>
<dbReference type="InterPro" id="IPR036576">
    <property type="entry name" value="WRKY_dom_sf"/>
</dbReference>
<evidence type="ECO:0000256" key="6">
    <source>
        <dbReference type="SAM" id="MobiDB-lite"/>
    </source>
</evidence>
<dbReference type="AlphaFoldDB" id="A0A072U999"/>
<keyword evidence="2" id="KW-0805">Transcription regulation</keyword>
<dbReference type="PANTHER" id="PTHR32096">
    <property type="entry name" value="WRKY TRANSCRIPTION FACTOR 30-RELATED-RELATED"/>
    <property type="match status" value="1"/>
</dbReference>
<reference evidence="9" key="3">
    <citation type="submission" date="2015-04" db="UniProtKB">
        <authorList>
            <consortium name="EnsemblPlants"/>
        </authorList>
    </citation>
    <scope>IDENTIFICATION</scope>
    <source>
        <strain evidence="9">cv. Jemalong A17</strain>
    </source>
</reference>
<keyword evidence="5" id="KW-0539">Nucleus</keyword>
<keyword evidence="4" id="KW-0804">Transcription</keyword>
<evidence type="ECO:0000256" key="3">
    <source>
        <dbReference type="ARBA" id="ARBA00023125"/>
    </source>
</evidence>
<dbReference type="STRING" id="3880.A0A072U999"/>
<evidence type="ECO:0000256" key="1">
    <source>
        <dbReference type="ARBA" id="ARBA00004123"/>
    </source>
</evidence>
<organism evidence="8 10">
    <name type="scientific">Medicago truncatula</name>
    <name type="common">Barrel medic</name>
    <name type="synonym">Medicago tribuloides</name>
    <dbReference type="NCBI Taxonomy" id="3880"/>
    <lineage>
        <taxon>Eukaryota</taxon>
        <taxon>Viridiplantae</taxon>
        <taxon>Streptophyta</taxon>
        <taxon>Embryophyta</taxon>
        <taxon>Tracheophyta</taxon>
        <taxon>Spermatophyta</taxon>
        <taxon>Magnoliopsida</taxon>
        <taxon>eudicotyledons</taxon>
        <taxon>Gunneridae</taxon>
        <taxon>Pentapetalae</taxon>
        <taxon>rosids</taxon>
        <taxon>fabids</taxon>
        <taxon>Fabales</taxon>
        <taxon>Fabaceae</taxon>
        <taxon>Papilionoideae</taxon>
        <taxon>50 kb inversion clade</taxon>
        <taxon>NPAAA clade</taxon>
        <taxon>Hologalegina</taxon>
        <taxon>IRL clade</taxon>
        <taxon>Trifolieae</taxon>
        <taxon>Medicago</taxon>
    </lineage>
</organism>
<evidence type="ECO:0000256" key="4">
    <source>
        <dbReference type="ARBA" id="ARBA00023163"/>
    </source>
</evidence>
<dbReference type="Proteomes" id="UP000002051">
    <property type="component" value="Chromosome 6"/>
</dbReference>
<comment type="subcellular location">
    <subcellularLocation>
        <location evidence="1">Nucleus</location>
    </subcellularLocation>
</comment>
<evidence type="ECO:0000313" key="9">
    <source>
        <dbReference type="EnsemblPlants" id="KEH26369"/>
    </source>
</evidence>
<dbReference type="Gene3D" id="2.20.25.80">
    <property type="entry name" value="WRKY domain"/>
    <property type="match status" value="1"/>
</dbReference>
<accession>A0A072U999</accession>
<dbReference type="HOGENOM" id="CLU_047325_0_0_1"/>
<evidence type="ECO:0000256" key="5">
    <source>
        <dbReference type="ARBA" id="ARBA00023242"/>
    </source>
</evidence>
<dbReference type="SUPFAM" id="SSF118290">
    <property type="entry name" value="WRKY DNA-binding domain"/>
    <property type="match status" value="1"/>
</dbReference>
<feature type="region of interest" description="Disordered" evidence="6">
    <location>
        <begin position="28"/>
        <end position="47"/>
    </location>
</feature>
<dbReference type="EMBL" id="CM001222">
    <property type="protein sequence ID" value="KEH26369.1"/>
    <property type="molecule type" value="Genomic_DNA"/>
</dbReference>
<dbReference type="InterPro" id="IPR044810">
    <property type="entry name" value="WRKY_plant"/>
</dbReference>
<feature type="compositionally biased region" description="Low complexity" evidence="6">
    <location>
        <begin position="29"/>
        <end position="47"/>
    </location>
</feature>
<dbReference type="GO" id="GO:0000976">
    <property type="term" value="F:transcription cis-regulatory region binding"/>
    <property type="evidence" value="ECO:0000318"/>
    <property type="project" value="GO_Central"/>
</dbReference>
<keyword evidence="3 8" id="KW-0238">DNA-binding</keyword>
<reference evidence="8 10" key="1">
    <citation type="journal article" date="2011" name="Nature">
        <title>The Medicago genome provides insight into the evolution of rhizobial symbioses.</title>
        <authorList>
            <person name="Young N.D."/>
            <person name="Debelle F."/>
            <person name="Oldroyd G.E."/>
            <person name="Geurts R."/>
            <person name="Cannon S.B."/>
            <person name="Udvardi M.K."/>
            <person name="Benedito V.A."/>
            <person name="Mayer K.F."/>
            <person name="Gouzy J."/>
            <person name="Schoof H."/>
            <person name="Van de Peer Y."/>
            <person name="Proost S."/>
            <person name="Cook D.R."/>
            <person name="Meyers B.C."/>
            <person name="Spannagl M."/>
            <person name="Cheung F."/>
            <person name="De Mita S."/>
            <person name="Krishnakumar V."/>
            <person name="Gundlach H."/>
            <person name="Zhou S."/>
            <person name="Mudge J."/>
            <person name="Bharti A.K."/>
            <person name="Murray J.D."/>
            <person name="Naoumkina M.A."/>
            <person name="Rosen B."/>
            <person name="Silverstein K.A."/>
            <person name="Tang H."/>
            <person name="Rombauts S."/>
            <person name="Zhao P.X."/>
            <person name="Zhou P."/>
            <person name="Barbe V."/>
            <person name="Bardou P."/>
            <person name="Bechner M."/>
            <person name="Bellec A."/>
            <person name="Berger A."/>
            <person name="Berges H."/>
            <person name="Bidwell S."/>
            <person name="Bisseling T."/>
            <person name="Choisne N."/>
            <person name="Couloux A."/>
            <person name="Denny R."/>
            <person name="Deshpande S."/>
            <person name="Dai X."/>
            <person name="Doyle J.J."/>
            <person name="Dudez A.M."/>
            <person name="Farmer A.D."/>
            <person name="Fouteau S."/>
            <person name="Franken C."/>
            <person name="Gibelin C."/>
            <person name="Gish J."/>
            <person name="Goldstein S."/>
            <person name="Gonzalez A.J."/>
            <person name="Green P.J."/>
            <person name="Hallab A."/>
            <person name="Hartog M."/>
            <person name="Hua A."/>
            <person name="Humphray S.J."/>
            <person name="Jeong D.H."/>
            <person name="Jing Y."/>
            <person name="Jocker A."/>
            <person name="Kenton S.M."/>
            <person name="Kim D.J."/>
            <person name="Klee K."/>
            <person name="Lai H."/>
            <person name="Lang C."/>
            <person name="Lin S."/>
            <person name="Macmil S.L."/>
            <person name="Magdelenat G."/>
            <person name="Matthews L."/>
            <person name="McCorrison J."/>
            <person name="Monaghan E.L."/>
            <person name="Mun J.H."/>
            <person name="Najar F.Z."/>
            <person name="Nicholson C."/>
            <person name="Noirot C."/>
            <person name="O'Bleness M."/>
            <person name="Paule C.R."/>
            <person name="Poulain J."/>
            <person name="Prion F."/>
            <person name="Qin B."/>
            <person name="Qu C."/>
            <person name="Retzel E.F."/>
            <person name="Riddle C."/>
            <person name="Sallet E."/>
            <person name="Samain S."/>
            <person name="Samson N."/>
            <person name="Sanders I."/>
            <person name="Saurat O."/>
            <person name="Scarpelli C."/>
            <person name="Schiex T."/>
            <person name="Segurens B."/>
            <person name="Severin A.J."/>
            <person name="Sherrier D.J."/>
            <person name="Shi R."/>
            <person name="Sims S."/>
            <person name="Singer S.R."/>
            <person name="Sinharoy S."/>
            <person name="Sterck L."/>
            <person name="Viollet A."/>
            <person name="Wang B.B."/>
            <person name="Wang K."/>
            <person name="Wang M."/>
            <person name="Wang X."/>
            <person name="Warfsmann J."/>
            <person name="Weissenbach J."/>
            <person name="White D.D."/>
            <person name="White J.D."/>
            <person name="Wiley G.B."/>
            <person name="Wincker P."/>
            <person name="Xing Y."/>
            <person name="Yang L."/>
            <person name="Yao Z."/>
            <person name="Ying F."/>
            <person name="Zhai J."/>
            <person name="Zhou L."/>
            <person name="Zuber A."/>
            <person name="Denarie J."/>
            <person name="Dixon R.A."/>
            <person name="May G.D."/>
            <person name="Schwartz D.C."/>
            <person name="Rogers J."/>
            <person name="Quetier F."/>
            <person name="Town C.D."/>
            <person name="Roe B.A."/>
        </authorList>
    </citation>
    <scope>NUCLEOTIDE SEQUENCE [LARGE SCALE GENOMIC DNA]</scope>
    <source>
        <strain evidence="8">A17</strain>
        <strain evidence="9 10">cv. Jemalong A17</strain>
    </source>
</reference>
<name>A0A072U999_MEDTR</name>
<evidence type="ECO:0000259" key="7">
    <source>
        <dbReference type="PROSITE" id="PS50811"/>
    </source>
</evidence>
<gene>
    <name evidence="8" type="ordered locus">MTR_6g053200</name>
</gene>
<dbReference type="PANTHER" id="PTHR32096:SF19">
    <property type="entry name" value="OS01G0750100 PROTEIN"/>
    <property type="match status" value="1"/>
</dbReference>
<evidence type="ECO:0000313" key="8">
    <source>
        <dbReference type="EMBL" id="KEH26369.1"/>
    </source>
</evidence>
<dbReference type="PROSITE" id="PS50811">
    <property type="entry name" value="WRKY"/>
    <property type="match status" value="1"/>
</dbReference>
<dbReference type="SMART" id="SM00774">
    <property type="entry name" value="WRKY"/>
    <property type="match status" value="1"/>
</dbReference>
<dbReference type="EnsemblPlants" id="KEH26369">
    <property type="protein sequence ID" value="KEH26369"/>
    <property type="gene ID" value="MTR_6g053200"/>
</dbReference>
<evidence type="ECO:0000256" key="2">
    <source>
        <dbReference type="ARBA" id="ARBA00023015"/>
    </source>
</evidence>
<reference evidence="8 10" key="2">
    <citation type="journal article" date="2014" name="BMC Genomics">
        <title>An improved genome release (version Mt4.0) for the model legume Medicago truncatula.</title>
        <authorList>
            <person name="Tang H."/>
            <person name="Krishnakumar V."/>
            <person name="Bidwell S."/>
            <person name="Rosen B."/>
            <person name="Chan A."/>
            <person name="Zhou S."/>
            <person name="Gentzbittel L."/>
            <person name="Childs K.L."/>
            <person name="Yandell M."/>
            <person name="Gundlach H."/>
            <person name="Mayer K.F."/>
            <person name="Schwartz D.C."/>
            <person name="Town C.D."/>
        </authorList>
    </citation>
    <scope>GENOME REANNOTATION</scope>
    <source>
        <strain evidence="8">A17</strain>
        <strain evidence="9 10">cv. Jemalong A17</strain>
    </source>
</reference>
<dbReference type="Pfam" id="PF03106">
    <property type="entry name" value="WRKY"/>
    <property type="match status" value="1"/>
</dbReference>
<dbReference type="GO" id="GO:0005634">
    <property type="term" value="C:nucleus"/>
    <property type="evidence" value="ECO:0000318"/>
    <property type="project" value="GO_Central"/>
</dbReference>
<keyword evidence="10" id="KW-1185">Reference proteome</keyword>
<feature type="domain" description="WRKY" evidence="7">
    <location>
        <begin position="324"/>
        <end position="390"/>
    </location>
</feature>
<protein>
    <submittedName>
        <fullName evidence="8">WRKY DNA-binding domain protein</fullName>
    </submittedName>
</protein>